<dbReference type="AlphaFoldDB" id="A0A9P8P346"/>
<protein>
    <submittedName>
        <fullName evidence="1">Uncharacterized protein</fullName>
    </submittedName>
</protein>
<dbReference type="EMBL" id="JAEUBE010000327">
    <property type="protein sequence ID" value="KAH3664195.1"/>
    <property type="molecule type" value="Genomic_DNA"/>
</dbReference>
<sequence>MTSQIHQIPIARATDSDLARLFVLLEVVLEEATEVEVLRSSGDLLNVSRFQLKVPDLDGFNKSLFVGRGGDWQNSVLVHPSQQNKSAVDSVFGRQLGQNRIQRTFFDLSWHNWGQWGECLHQDLVLLTEVDDSWRLVLQVGVVLDLVDLWLVLADGEDFFENWLVKVGNSDVSRLSFVNELLHLFPGLFNSDVAAFTVEKRSMDQKQVHVVQSQQLEALGERLVRTRRRLGSSFSPALVPLVGNPELVTWDFRILDGLADLHAGCVNFGSIQMGESALG</sequence>
<reference evidence="1" key="1">
    <citation type="journal article" date="2021" name="Open Biol.">
        <title>Shared evolutionary footprints suggest mitochondrial oxidative damage underlies multiple complex I losses in fungi.</title>
        <authorList>
            <person name="Schikora-Tamarit M.A."/>
            <person name="Marcet-Houben M."/>
            <person name="Nosek J."/>
            <person name="Gabaldon T."/>
        </authorList>
    </citation>
    <scope>NUCLEOTIDE SEQUENCE</scope>
    <source>
        <strain evidence="1">CBS6075</strain>
    </source>
</reference>
<dbReference type="GeneID" id="70236511"/>
<name>A0A9P8P346_9ASCO</name>
<evidence type="ECO:0000313" key="2">
    <source>
        <dbReference type="Proteomes" id="UP000769157"/>
    </source>
</evidence>
<accession>A0A9P8P346</accession>
<reference evidence="1" key="2">
    <citation type="submission" date="2021-01" db="EMBL/GenBank/DDBJ databases">
        <authorList>
            <person name="Schikora-Tamarit M.A."/>
        </authorList>
    </citation>
    <scope>NUCLEOTIDE SEQUENCE</scope>
    <source>
        <strain evidence="1">CBS6075</strain>
    </source>
</reference>
<dbReference type="Proteomes" id="UP000769157">
    <property type="component" value="Unassembled WGS sequence"/>
</dbReference>
<dbReference type="RefSeq" id="XP_046060467.1">
    <property type="nucleotide sequence ID" value="XM_046205636.1"/>
</dbReference>
<proteinExistence type="predicted"/>
<gene>
    <name evidence="1" type="ORF">OGAPHI_004546</name>
</gene>
<comment type="caution">
    <text evidence="1">The sequence shown here is derived from an EMBL/GenBank/DDBJ whole genome shotgun (WGS) entry which is preliminary data.</text>
</comment>
<evidence type="ECO:0000313" key="1">
    <source>
        <dbReference type="EMBL" id="KAH3664195.1"/>
    </source>
</evidence>
<organism evidence="1 2">
    <name type="scientific">Ogataea philodendri</name>
    <dbReference type="NCBI Taxonomy" id="1378263"/>
    <lineage>
        <taxon>Eukaryota</taxon>
        <taxon>Fungi</taxon>
        <taxon>Dikarya</taxon>
        <taxon>Ascomycota</taxon>
        <taxon>Saccharomycotina</taxon>
        <taxon>Pichiomycetes</taxon>
        <taxon>Pichiales</taxon>
        <taxon>Pichiaceae</taxon>
        <taxon>Ogataea</taxon>
    </lineage>
</organism>
<keyword evidence="2" id="KW-1185">Reference proteome</keyword>